<keyword evidence="3" id="KW-1185">Reference proteome</keyword>
<dbReference type="SMART" id="SM00460">
    <property type="entry name" value="TGc"/>
    <property type="match status" value="1"/>
</dbReference>
<feature type="domain" description="Transglutaminase-like" evidence="1">
    <location>
        <begin position="107"/>
        <end position="174"/>
    </location>
</feature>
<dbReference type="RefSeq" id="WP_278003972.1">
    <property type="nucleotide sequence ID" value="NZ_JARSBN010000001.1"/>
</dbReference>
<dbReference type="EMBL" id="JARSBN010000001">
    <property type="protein sequence ID" value="MDG4714489.1"/>
    <property type="molecule type" value="Genomic_DNA"/>
</dbReference>
<name>A0ABT6FXG2_9FLAO</name>
<proteinExistence type="predicted"/>
<dbReference type="Pfam" id="PF01841">
    <property type="entry name" value="Transglut_core"/>
    <property type="match status" value="1"/>
</dbReference>
<gene>
    <name evidence="2" type="ORF">P7122_01300</name>
</gene>
<dbReference type="InterPro" id="IPR052557">
    <property type="entry name" value="CAP/Cytokinesis_protein"/>
</dbReference>
<accession>A0ABT6FXG2</accession>
<comment type="caution">
    <text evidence="2">The sequence shown here is derived from an EMBL/GenBank/DDBJ whole genome shotgun (WGS) entry which is preliminary data.</text>
</comment>
<evidence type="ECO:0000259" key="1">
    <source>
        <dbReference type="SMART" id="SM00460"/>
    </source>
</evidence>
<dbReference type="Proteomes" id="UP001529085">
    <property type="component" value="Unassembled WGS sequence"/>
</dbReference>
<dbReference type="InterPro" id="IPR002931">
    <property type="entry name" value="Transglutaminase-like"/>
</dbReference>
<protein>
    <submittedName>
        <fullName evidence="2">Transglutaminase domain-containing protein</fullName>
    </submittedName>
</protein>
<dbReference type="SUPFAM" id="SSF54001">
    <property type="entry name" value="Cysteine proteinases"/>
    <property type="match status" value="1"/>
</dbReference>
<sequence>MRTLLLFFLLFTFQFSFSSGYKKVDSIVKNYPKKFKSIDSFAERIESDFSTDIEKTRAAYFWIANNISYDYYSLNNNINHYKDLDYKLGIDYDKQLEDFQYKYATKCLNDKKAVCEGYSLLLKFTLTNLNVECNVISGHGKTTMKDIGKVVFDSNHAWNAVNIDGKWHLIDATWSTGNKESKPGEFKFSDEYFFAKPEHFILNHYPKEIKWQLLEKTVTKNVFFRAPLFYKSYFNSKLKLTKMNGTLISKDKIRITFDNIDETGVYTYWFKKFSNYSKPISFQKINGKYHLVMPFIKGFKDELIIFKNGKACLAFKII</sequence>
<dbReference type="PANTHER" id="PTHR46333:SF2">
    <property type="entry name" value="CYTOKINESIS PROTEIN 3"/>
    <property type="match status" value="1"/>
</dbReference>
<dbReference type="Gene3D" id="3.10.620.30">
    <property type="match status" value="1"/>
</dbReference>
<dbReference type="InterPro" id="IPR038765">
    <property type="entry name" value="Papain-like_cys_pep_sf"/>
</dbReference>
<dbReference type="PANTHER" id="PTHR46333">
    <property type="entry name" value="CYTOKINESIS PROTEIN 3"/>
    <property type="match status" value="1"/>
</dbReference>
<evidence type="ECO:0000313" key="3">
    <source>
        <dbReference type="Proteomes" id="UP001529085"/>
    </source>
</evidence>
<reference evidence="2 3" key="1">
    <citation type="submission" date="2023-03" db="EMBL/GenBank/DDBJ databases">
        <title>Strain YYF002 represents a novel species in the genus Winogradskyella isolated from seawater.</title>
        <authorList>
            <person name="Fu Z.-Y."/>
        </authorList>
    </citation>
    <scope>NUCLEOTIDE SEQUENCE [LARGE SCALE GENOMIC DNA]</scope>
    <source>
        <strain evidence="2 3">YYF002</strain>
    </source>
</reference>
<evidence type="ECO:0000313" key="2">
    <source>
        <dbReference type="EMBL" id="MDG4714489.1"/>
    </source>
</evidence>
<organism evidence="2 3">
    <name type="scientific">Winogradskyella marincola</name>
    <dbReference type="NCBI Taxonomy" id="3037795"/>
    <lineage>
        <taxon>Bacteria</taxon>
        <taxon>Pseudomonadati</taxon>
        <taxon>Bacteroidota</taxon>
        <taxon>Flavobacteriia</taxon>
        <taxon>Flavobacteriales</taxon>
        <taxon>Flavobacteriaceae</taxon>
        <taxon>Winogradskyella</taxon>
    </lineage>
</organism>